<feature type="domain" description="Putative amidase" evidence="1">
    <location>
        <begin position="124"/>
        <end position="275"/>
    </location>
</feature>
<name>A0A919X4B4_9BACI</name>
<evidence type="ECO:0000313" key="2">
    <source>
        <dbReference type="EMBL" id="GIO25626.1"/>
    </source>
</evidence>
<dbReference type="AlphaFoldDB" id="A0A919X4B4"/>
<dbReference type="PANTHER" id="PTHR40032:SF1">
    <property type="entry name" value="EXPORTED PROTEIN"/>
    <property type="match status" value="1"/>
</dbReference>
<proteinExistence type="predicted"/>
<accession>A0A919X4B4</accession>
<comment type="caution">
    <text evidence="2">The sequence shown here is derived from an EMBL/GenBank/DDBJ whole genome shotgun (WGS) entry which is preliminary data.</text>
</comment>
<dbReference type="RefSeq" id="WP_244853269.1">
    <property type="nucleotide sequence ID" value="NZ_BORP01000001.1"/>
</dbReference>
<evidence type="ECO:0000313" key="3">
    <source>
        <dbReference type="Proteomes" id="UP000676917"/>
    </source>
</evidence>
<dbReference type="EMBL" id="BORP01000001">
    <property type="protein sequence ID" value="GIO25626.1"/>
    <property type="molecule type" value="Genomic_DNA"/>
</dbReference>
<dbReference type="Pfam" id="PF12671">
    <property type="entry name" value="Amidase_6"/>
    <property type="match status" value="1"/>
</dbReference>
<evidence type="ECO:0000259" key="1">
    <source>
        <dbReference type="Pfam" id="PF12671"/>
    </source>
</evidence>
<sequence>MRQLEMFWQNFFNNENEEFDWWNRLKILNESRRVKIARIKGKGHIFQRINLGNEEKLYYQLHISMLMKQGNHFFQEERIIPHRFILKSDQIIEHRQMEEYVPKQHLEKVEVESDAVDRSVRFTYDRRAAVQYAERWWNSYNPAYRKFEVDCTNYISQCLRAGGAPMRGAPHRNQGWWYQGNNWSYSWAVAHALRWFLSGSTHGLKGTEVESPSELIPGDVICYDFEGDGRWNHNTIVVEKDADGMPLVNAHTQNSRHRYWSYEDSSAYTPNIQYKFFRIGD</sequence>
<gene>
    <name evidence="2" type="ORF">J43TS3_02370</name>
</gene>
<dbReference type="PANTHER" id="PTHR40032">
    <property type="entry name" value="EXPORTED PROTEIN-RELATED"/>
    <property type="match status" value="1"/>
</dbReference>
<dbReference type="InterPro" id="IPR024301">
    <property type="entry name" value="Amidase_6"/>
</dbReference>
<reference evidence="2" key="1">
    <citation type="submission" date="2021-03" db="EMBL/GenBank/DDBJ databases">
        <title>Antimicrobial resistance genes in bacteria isolated from Japanese honey, and their potential for conferring macrolide and lincosamide resistance in the American foulbrood pathogen Paenibacillus larvae.</title>
        <authorList>
            <person name="Okamoto M."/>
            <person name="Kumagai M."/>
            <person name="Kanamori H."/>
            <person name="Takamatsu D."/>
        </authorList>
    </citation>
    <scope>NUCLEOTIDE SEQUENCE</scope>
    <source>
        <strain evidence="2">J43TS3</strain>
    </source>
</reference>
<organism evidence="2 3">
    <name type="scientific">Ornithinibacillus bavariensis</name>
    <dbReference type="NCBI Taxonomy" id="545502"/>
    <lineage>
        <taxon>Bacteria</taxon>
        <taxon>Bacillati</taxon>
        <taxon>Bacillota</taxon>
        <taxon>Bacilli</taxon>
        <taxon>Bacillales</taxon>
        <taxon>Bacillaceae</taxon>
        <taxon>Ornithinibacillus</taxon>
    </lineage>
</organism>
<protein>
    <recommendedName>
        <fullName evidence="1">Putative amidase domain-containing protein</fullName>
    </recommendedName>
</protein>
<dbReference type="Proteomes" id="UP000676917">
    <property type="component" value="Unassembled WGS sequence"/>
</dbReference>
<keyword evidence="3" id="KW-1185">Reference proteome</keyword>